<feature type="compositionally biased region" description="Pro residues" evidence="1">
    <location>
        <begin position="214"/>
        <end position="239"/>
    </location>
</feature>
<feature type="compositionally biased region" description="Basic residues" evidence="1">
    <location>
        <begin position="247"/>
        <end position="301"/>
    </location>
</feature>
<evidence type="ECO:0000313" key="3">
    <source>
        <dbReference type="EMBL" id="CAD1839478.1"/>
    </source>
</evidence>
<evidence type="ECO:0000256" key="1">
    <source>
        <dbReference type="SAM" id="MobiDB-lite"/>
    </source>
</evidence>
<feature type="region of interest" description="Disordered" evidence="1">
    <location>
        <begin position="465"/>
        <end position="518"/>
    </location>
</feature>
<dbReference type="PANTHER" id="PTHR46043:SF2">
    <property type="entry name" value="ARM REPEAT SUPERFAMILY PROTEIN"/>
    <property type="match status" value="1"/>
</dbReference>
<feature type="domain" description="DUF7032" evidence="2">
    <location>
        <begin position="17"/>
        <end position="116"/>
    </location>
</feature>
<gene>
    <name evidence="3" type="ORF">CB5_LOCUS22689</name>
</gene>
<dbReference type="Pfam" id="PF23005">
    <property type="entry name" value="DUF7032"/>
    <property type="match status" value="1"/>
</dbReference>
<dbReference type="EMBL" id="LR862134">
    <property type="protein sequence ID" value="CAD1839478.1"/>
    <property type="molecule type" value="Genomic_DNA"/>
</dbReference>
<proteinExistence type="predicted"/>
<organism evidence="3">
    <name type="scientific">Ananas comosus var. bracteatus</name>
    <name type="common">red pineapple</name>
    <dbReference type="NCBI Taxonomy" id="296719"/>
    <lineage>
        <taxon>Eukaryota</taxon>
        <taxon>Viridiplantae</taxon>
        <taxon>Streptophyta</taxon>
        <taxon>Embryophyta</taxon>
        <taxon>Tracheophyta</taxon>
        <taxon>Spermatophyta</taxon>
        <taxon>Magnoliopsida</taxon>
        <taxon>Liliopsida</taxon>
        <taxon>Poales</taxon>
        <taxon>Bromeliaceae</taxon>
        <taxon>Bromelioideae</taxon>
        <taxon>Ananas</taxon>
    </lineage>
</organism>
<feature type="region of interest" description="Disordered" evidence="1">
    <location>
        <begin position="208"/>
        <end position="347"/>
    </location>
</feature>
<feature type="compositionally biased region" description="Basic residues" evidence="1">
    <location>
        <begin position="361"/>
        <end position="389"/>
    </location>
</feature>
<dbReference type="AlphaFoldDB" id="A0A6V7Q934"/>
<sequence>MTNVAEDDADPLAIILHRLLPLLLAAALSVKTFVSRWRLVHSNLLRLQSLLSGSSCCHPLFVCLVRSLVPELSGLLSLSRRCLDPSLPDGKLHLQSDLDIASSTLALRLHDLGLLLLHSSSASSAIIGGLDLKLDALQSLQDLLDSGAAAAAEIVAGEGDTTAAVLRLLDHPVLRDRAAALTASLAAASAASRRAVFDEGGLGPLLRLLDPSLAAPPPPATVPPPPSPPSPPTPPPPGASRPTAASHPRRRLPRRRLRVPLRPRPRRRRAPESRRRRRRPRRHGRGGRRPRARRSRRLRHAGRPEERRIVPPLPRLRRRRPDPIDPNPRIRTTAAPPIAGTVASPGLQQNSPLVAAILRAARRPRPPQRQRHGRGAARRPLPRRRRRQPLPRAVHVRPREDDGIVEAADRAGDGARALARLLSVKSNRRELARDEKSVMRLVQMLDPRNEDVAKRFPVSVVLAMTAGGGSGRGSVWRRPGPARRSRSSLPAAPTATSPPAPEKPCRGFPGTDSGACSP</sequence>
<dbReference type="InterPro" id="IPR054296">
    <property type="entry name" value="DUF7032"/>
</dbReference>
<name>A0A6V7Q934_ANACO</name>
<reference evidence="3" key="1">
    <citation type="submission" date="2020-07" db="EMBL/GenBank/DDBJ databases">
        <authorList>
            <person name="Lin J."/>
        </authorList>
    </citation>
    <scope>NUCLEOTIDE SEQUENCE</scope>
</reference>
<dbReference type="PANTHER" id="PTHR46043">
    <property type="entry name" value="ARM REPEAT SUPERFAMILY PROTEIN"/>
    <property type="match status" value="1"/>
</dbReference>
<feature type="region of interest" description="Disordered" evidence="1">
    <location>
        <begin position="361"/>
        <end position="396"/>
    </location>
</feature>
<evidence type="ECO:0000259" key="2">
    <source>
        <dbReference type="Pfam" id="PF23005"/>
    </source>
</evidence>
<protein>
    <recommendedName>
        <fullName evidence="2">DUF7032 domain-containing protein</fullName>
    </recommendedName>
</protein>
<accession>A0A6V7Q934</accession>